<dbReference type="AlphaFoldDB" id="A0A4V3XKE7"/>
<dbReference type="EMBL" id="SRKY01000002">
    <property type="protein sequence ID" value="THH36683.1"/>
    <property type="molecule type" value="Genomic_DNA"/>
</dbReference>
<gene>
    <name evidence="1" type="ORF">E4Z66_06950</name>
</gene>
<evidence type="ECO:0000313" key="1">
    <source>
        <dbReference type="EMBL" id="THH36683.1"/>
    </source>
</evidence>
<keyword evidence="2" id="KW-1185">Reference proteome</keyword>
<dbReference type="OrthoDB" id="9806511at2"/>
<name>A0A4V3XKE7_9RHOB</name>
<dbReference type="InterPro" id="IPR014543">
    <property type="entry name" value="UCP028291"/>
</dbReference>
<evidence type="ECO:0000313" key="2">
    <source>
        <dbReference type="Proteomes" id="UP000306602"/>
    </source>
</evidence>
<protein>
    <submittedName>
        <fullName evidence="1">DUF2218 domain-containing protein</fullName>
    </submittedName>
</protein>
<organism evidence="1 2">
    <name type="scientific">Aliishimia ponticola</name>
    <dbReference type="NCBI Taxonomy" id="2499833"/>
    <lineage>
        <taxon>Bacteria</taxon>
        <taxon>Pseudomonadati</taxon>
        <taxon>Pseudomonadota</taxon>
        <taxon>Alphaproteobacteria</taxon>
        <taxon>Rhodobacterales</taxon>
        <taxon>Paracoccaceae</taxon>
        <taxon>Aliishimia</taxon>
    </lineage>
</organism>
<dbReference type="Proteomes" id="UP000306602">
    <property type="component" value="Unassembled WGS sequence"/>
</dbReference>
<comment type="caution">
    <text evidence="1">The sequence shown here is derived from an EMBL/GenBank/DDBJ whole genome shotgun (WGS) entry which is preliminary data.</text>
</comment>
<dbReference type="Gene3D" id="3.30.310.50">
    <property type="entry name" value="Alpha-D-phosphohexomutase, C-terminal domain"/>
    <property type="match status" value="1"/>
</dbReference>
<dbReference type="RefSeq" id="WP_136462284.1">
    <property type="nucleotide sequence ID" value="NZ_SRKY01000002.1"/>
</dbReference>
<reference evidence="1 2" key="1">
    <citation type="submission" date="2019-04" db="EMBL/GenBank/DDBJ databases">
        <title>Shimia ponticola sp. nov., isolated from seawater.</title>
        <authorList>
            <person name="Kim Y.-O."/>
            <person name="Yoon J.-H."/>
        </authorList>
    </citation>
    <scope>NUCLEOTIDE SEQUENCE [LARGE SCALE GENOMIC DNA]</scope>
    <source>
        <strain evidence="1 2">MYP11</strain>
    </source>
</reference>
<proteinExistence type="predicted"/>
<accession>A0A4V3XKE7</accession>
<dbReference type="PIRSF" id="PIRSF028291">
    <property type="entry name" value="UCP028291"/>
    <property type="match status" value="1"/>
</dbReference>
<dbReference type="Pfam" id="PF09981">
    <property type="entry name" value="DUF2218"/>
    <property type="match status" value="1"/>
</dbReference>
<sequence length="95" mass="10863">MPKITGYYRTENASKYLQQLCKHFAHKVETSYDAQKGWVAFDMGKAHLSADAEGLTVTSEISDPAKVPMLHNVIDRHLETFAFREEVKTMDWTAE</sequence>